<dbReference type="Proteomes" id="UP000321197">
    <property type="component" value="Unassembled WGS sequence"/>
</dbReference>
<keyword evidence="1" id="KW-0812">Transmembrane</keyword>
<accession>A0A511R0U7</accession>
<dbReference type="EMBL" id="BJXL01000025">
    <property type="protein sequence ID" value="GEM82907.1"/>
    <property type="molecule type" value="Genomic_DNA"/>
</dbReference>
<name>A0A511R0U7_9DEIN</name>
<keyword evidence="1" id="KW-1133">Transmembrane helix</keyword>
<evidence type="ECO:0000313" key="2">
    <source>
        <dbReference type="EMBL" id="GEM82907.1"/>
    </source>
</evidence>
<organism evidence="2 3">
    <name type="scientific">Meiothermus hypogaeus NBRC 106114</name>
    <dbReference type="NCBI Taxonomy" id="1227553"/>
    <lineage>
        <taxon>Bacteria</taxon>
        <taxon>Thermotogati</taxon>
        <taxon>Deinococcota</taxon>
        <taxon>Deinococci</taxon>
        <taxon>Thermales</taxon>
        <taxon>Thermaceae</taxon>
        <taxon>Meiothermus</taxon>
    </lineage>
</organism>
<comment type="caution">
    <text evidence="2">The sequence shown here is derived from an EMBL/GenBank/DDBJ whole genome shotgun (WGS) entry which is preliminary data.</text>
</comment>
<feature type="transmembrane region" description="Helical" evidence="1">
    <location>
        <begin position="138"/>
        <end position="157"/>
    </location>
</feature>
<gene>
    <name evidence="2" type="ORF">MHY01S_10730</name>
</gene>
<keyword evidence="1" id="KW-0472">Membrane</keyword>
<feature type="transmembrane region" description="Helical" evidence="1">
    <location>
        <begin position="61"/>
        <end position="79"/>
    </location>
</feature>
<protein>
    <submittedName>
        <fullName evidence="2">Uncharacterized protein</fullName>
    </submittedName>
</protein>
<dbReference type="AlphaFoldDB" id="A0A511R0U7"/>
<sequence>MRYQIRLIGYRTIQGINPTEITRVAEGDSAPGVFAFFESGTIHPLTKNSYCKAMGPGILRFMRYLIPAGIGLLVALGDLGNVDLLFAGTLLLLMGFLVGWWWPRQWWLSGLLMGGILPLVQLWATVARFPMPYVPDPLQGVLLLIPALLMAGFGAVVHQKTPYTPAALRARLRRAQQADYHDYEQP</sequence>
<feature type="transmembrane region" description="Helical" evidence="1">
    <location>
        <begin position="107"/>
        <end position="126"/>
    </location>
</feature>
<evidence type="ECO:0000256" key="1">
    <source>
        <dbReference type="SAM" id="Phobius"/>
    </source>
</evidence>
<reference evidence="2 3" key="1">
    <citation type="submission" date="2019-07" db="EMBL/GenBank/DDBJ databases">
        <title>Whole genome shotgun sequence of Meiothermus hypogaeus NBRC 106114.</title>
        <authorList>
            <person name="Hosoyama A."/>
            <person name="Uohara A."/>
            <person name="Ohji S."/>
            <person name="Ichikawa N."/>
        </authorList>
    </citation>
    <scope>NUCLEOTIDE SEQUENCE [LARGE SCALE GENOMIC DNA]</scope>
    <source>
        <strain evidence="2 3">NBRC 106114</strain>
    </source>
</reference>
<feature type="transmembrane region" description="Helical" evidence="1">
    <location>
        <begin position="85"/>
        <end position="102"/>
    </location>
</feature>
<proteinExistence type="predicted"/>
<evidence type="ECO:0000313" key="3">
    <source>
        <dbReference type="Proteomes" id="UP000321197"/>
    </source>
</evidence>